<feature type="compositionally biased region" description="Pro residues" evidence="1">
    <location>
        <begin position="1331"/>
        <end position="1348"/>
    </location>
</feature>
<evidence type="ECO:0000256" key="2">
    <source>
        <dbReference type="SAM" id="Phobius"/>
    </source>
</evidence>
<accession>A0ABT4RJ11</accession>
<proteinExistence type="predicted"/>
<feature type="compositionally biased region" description="Pro residues" evidence="1">
    <location>
        <begin position="650"/>
        <end position="663"/>
    </location>
</feature>
<evidence type="ECO:0000313" key="4">
    <source>
        <dbReference type="Proteomes" id="UP001147700"/>
    </source>
</evidence>
<feature type="region of interest" description="Disordered" evidence="1">
    <location>
        <begin position="1114"/>
        <end position="1133"/>
    </location>
</feature>
<feature type="region of interest" description="Disordered" evidence="1">
    <location>
        <begin position="193"/>
        <end position="241"/>
    </location>
</feature>
<feature type="region of interest" description="Disordered" evidence="1">
    <location>
        <begin position="1233"/>
        <end position="1351"/>
    </location>
</feature>
<reference evidence="3" key="1">
    <citation type="submission" date="2022-10" db="EMBL/GenBank/DDBJ databases">
        <title>The WGS of Solirubrobacter sp. CPCC 204708.</title>
        <authorList>
            <person name="Jiang Z."/>
        </authorList>
    </citation>
    <scope>NUCLEOTIDE SEQUENCE</scope>
    <source>
        <strain evidence="3">CPCC 204708</strain>
    </source>
</reference>
<keyword evidence="2" id="KW-0812">Transmembrane</keyword>
<gene>
    <name evidence="3" type="ORF">OJ962_13570</name>
</gene>
<feature type="region of interest" description="Disordered" evidence="1">
    <location>
        <begin position="624"/>
        <end position="665"/>
    </location>
</feature>
<dbReference type="PANTHER" id="PTHR48148">
    <property type="entry name" value="KERATINOCYTE PROLINE-RICH PROTEIN"/>
    <property type="match status" value="1"/>
</dbReference>
<keyword evidence="2" id="KW-1133">Transmembrane helix</keyword>
<evidence type="ECO:0000313" key="3">
    <source>
        <dbReference type="EMBL" id="MDA0138526.1"/>
    </source>
</evidence>
<evidence type="ECO:0000256" key="1">
    <source>
        <dbReference type="SAM" id="MobiDB-lite"/>
    </source>
</evidence>
<feature type="compositionally biased region" description="Pro residues" evidence="1">
    <location>
        <begin position="1259"/>
        <end position="1322"/>
    </location>
</feature>
<sequence>MTADGHGAVLLAEPTRLFTRAPAAEFTAAPDPGGALATDEQLVGGGAAASTARTLLAVVGGDAPATFVAPTIADGTATAVLRLDADGWAREPIDAPDPVRPVALAAAAPDRAWMLAAASDSVVLLRRDPAGPRWVPASFDEELRTAVAKVEVAPPPADPLTVTADGVWIDLRVTPTGATAPIDLTERLRIAGPDAEPTATPTATATASSTATATATPSSTATATATATGTPSETPTAGPPRLVLDGRWCDVRPLCDRPLGFTFARGSRGYRSLATAATPTARFGSRTVSAPVDRGVAADARARDAQRQGGYAALEGEAFTLRPGIGEDGSSTTQAISFSADGTGFTGGTVAFGAVSRDAAGPPPAAEPVVFPDALVAAANAPTGDGRVFALTRSTGAVLYAPDRGWTQAYSPVLEVISPPLALAWPRPNVIIAGGGYGLLATTNVDPLGLDLGFEDQRPPPARLTNFDALTDRNVVLAVACTPSDPLDCVAVGLEGLIARGDGFNWRLQALPDSAPEPTHITGVAFDGRTPLLATTDGLYVGNASGDGYARDEDLRSRMATAGLPAAVRTVATVADGGVAVDGRFVRDNATASWRPTAAPLELHPYALAAFRDPDGAVRTIVSATSEATPLPEPYEPDRQPPPIDDDDPPPQPPPGPSRPAPSPTDAVVLRETADGWVDLDRSRFQRSGGRDLPDMTPNTRVLLVDGEGSGLLLGGVSDPSMAPPWRSGPESPTLGGVASVRRLERGALAAPPADPSQAGETPPPAGWVRLAVGGHPACLDRCAGAAGQGYAPDTHLQAATERVRAMTAAGAGPAALLIGGGRASVGGEPLDLGGARRYRELTQGAGVPTYVLPGPGDLPNGGAQAFASAFATAPAPQGTGEVPTGVDLRTVTQPEAAADGGPRTAFAFDVAAAAGTVRVIAIDNTAGRLAGGPDGAQAQWLRATMEQARQNGFPSIVVGSVPLDDSQDARPAEDAAEQIALLAGRASAYVSTAGVDDPADEYFGGALAQSVVEAPGTAAPLTLLQSSTLGYAPSRRFSVGIDEEISIRQTRAALLLVDVAVGRLDPATGVAPVEGAAEPLLRGLGLDPNSRTVPLGWAFPLFVTASDLSPRRFLMSPAPGEPARPASPSTTSGPMLEQCRFFLRSCRTVVATNMTYVSSDARIARFVAVRPSGSGGNGSPEVVLDAAGNVVDDPRGFVCPLALGRVNVTVTAFGRRVTSPLEVIPVPRVGRGIQATPVPAGTCAFPDIERTPEDPKPTATPQPPADVLPPVSDPAPAAEPEPQPQQPQPQQPAPAEPNPAPPVSVPPVPPVEPAPAAPVAPPAADTARPPVAPAPKPPVPAAPPSPPQGLQVQAFEAPQVQPFQVMQHAEQRREEYAYEADSAAVAYAHPPSPWPWEIAGGIAALTLVMAGGGLAGRSRSRALALARSSARK</sequence>
<feature type="compositionally biased region" description="Low complexity" evidence="1">
    <location>
        <begin position="195"/>
        <end position="240"/>
    </location>
</feature>
<keyword evidence="4" id="KW-1185">Reference proteome</keyword>
<dbReference type="Proteomes" id="UP001147700">
    <property type="component" value="Unassembled WGS sequence"/>
</dbReference>
<organism evidence="3 4">
    <name type="scientific">Solirubrobacter deserti</name>
    <dbReference type="NCBI Taxonomy" id="2282478"/>
    <lineage>
        <taxon>Bacteria</taxon>
        <taxon>Bacillati</taxon>
        <taxon>Actinomycetota</taxon>
        <taxon>Thermoleophilia</taxon>
        <taxon>Solirubrobacterales</taxon>
        <taxon>Solirubrobacteraceae</taxon>
        <taxon>Solirubrobacter</taxon>
    </lineage>
</organism>
<dbReference type="EMBL" id="JAPCID010000016">
    <property type="protein sequence ID" value="MDA0138526.1"/>
    <property type="molecule type" value="Genomic_DNA"/>
</dbReference>
<protein>
    <submittedName>
        <fullName evidence="3">Uncharacterized protein</fullName>
    </submittedName>
</protein>
<name>A0ABT4RJ11_9ACTN</name>
<dbReference type="PANTHER" id="PTHR48148:SF3">
    <property type="entry name" value="KERATINOCYTE PROLINE-RICH PROTEIN"/>
    <property type="match status" value="1"/>
</dbReference>
<feature type="transmembrane region" description="Helical" evidence="2">
    <location>
        <begin position="1395"/>
        <end position="1416"/>
    </location>
</feature>
<keyword evidence="2" id="KW-0472">Membrane</keyword>
<comment type="caution">
    <text evidence="3">The sequence shown here is derived from an EMBL/GenBank/DDBJ whole genome shotgun (WGS) entry which is preliminary data.</text>
</comment>
<feature type="compositionally biased region" description="Basic and acidic residues" evidence="1">
    <location>
        <begin position="1248"/>
        <end position="1257"/>
    </location>
</feature>